<protein>
    <submittedName>
        <fullName evidence="11">Type IV pilus secretin PilQ</fullName>
    </submittedName>
</protein>
<evidence type="ECO:0000256" key="6">
    <source>
        <dbReference type="RuleBase" id="RU004003"/>
    </source>
</evidence>
<feature type="domain" description="NolW-like" evidence="10">
    <location>
        <begin position="188"/>
        <end position="255"/>
    </location>
</feature>
<organism evidence="11 12">
    <name type="scientific">Nitratidesulfovibrio liaohensis</name>
    <dbReference type="NCBI Taxonomy" id="2604158"/>
    <lineage>
        <taxon>Bacteria</taxon>
        <taxon>Pseudomonadati</taxon>
        <taxon>Thermodesulfobacteriota</taxon>
        <taxon>Desulfovibrionia</taxon>
        <taxon>Desulfovibrionales</taxon>
        <taxon>Desulfovibrionaceae</taxon>
        <taxon>Nitratidesulfovibrio</taxon>
    </lineage>
</organism>
<dbReference type="InterPro" id="IPR005644">
    <property type="entry name" value="NolW-like"/>
</dbReference>
<comment type="subcellular location">
    <subcellularLocation>
        <location evidence="7">Cell outer membrane</location>
    </subcellularLocation>
    <subcellularLocation>
        <location evidence="1">Membrane</location>
    </subcellularLocation>
</comment>
<feature type="region of interest" description="Disordered" evidence="8">
    <location>
        <begin position="533"/>
        <end position="552"/>
    </location>
</feature>
<dbReference type="InterPro" id="IPR013355">
    <property type="entry name" value="Pilus_4_PilQ"/>
</dbReference>
<dbReference type="EMBL" id="CP133659">
    <property type="protein sequence ID" value="WMW66679.1"/>
    <property type="molecule type" value="Genomic_DNA"/>
</dbReference>
<dbReference type="NCBIfam" id="TIGR02515">
    <property type="entry name" value="IV_pilus_PilQ"/>
    <property type="match status" value="1"/>
</dbReference>
<dbReference type="InterPro" id="IPR051808">
    <property type="entry name" value="Type_IV_pilus_biogenesis"/>
</dbReference>
<evidence type="ECO:0000313" key="12">
    <source>
        <dbReference type="Proteomes" id="UP001180616"/>
    </source>
</evidence>
<keyword evidence="5" id="KW-0998">Cell outer membrane</keyword>
<dbReference type="PANTHER" id="PTHR30604">
    <property type="entry name" value="PROTEIN TRANSPORT PROTEIN HOFQ"/>
    <property type="match status" value="1"/>
</dbReference>
<evidence type="ECO:0000256" key="8">
    <source>
        <dbReference type="SAM" id="MobiDB-lite"/>
    </source>
</evidence>
<dbReference type="PROSITE" id="PS51257">
    <property type="entry name" value="PROKAR_LIPOPROTEIN"/>
    <property type="match status" value="1"/>
</dbReference>
<keyword evidence="2 7" id="KW-0813">Transport</keyword>
<dbReference type="Gene3D" id="3.30.1370.130">
    <property type="match status" value="1"/>
</dbReference>
<dbReference type="Proteomes" id="UP001180616">
    <property type="component" value="Chromosome"/>
</dbReference>
<evidence type="ECO:0000259" key="9">
    <source>
        <dbReference type="Pfam" id="PF00263"/>
    </source>
</evidence>
<evidence type="ECO:0000313" key="11">
    <source>
        <dbReference type="EMBL" id="WMW66679.1"/>
    </source>
</evidence>
<feature type="domain" description="Type II/III secretion system secretin-like" evidence="9">
    <location>
        <begin position="361"/>
        <end position="517"/>
    </location>
</feature>
<dbReference type="Pfam" id="PF00263">
    <property type="entry name" value="Secretin"/>
    <property type="match status" value="1"/>
</dbReference>
<keyword evidence="3" id="KW-0732">Signal</keyword>
<keyword evidence="4" id="KW-0472">Membrane</keyword>
<dbReference type="InterPro" id="IPR004846">
    <property type="entry name" value="T2SS/T3SS_dom"/>
</dbReference>
<dbReference type="RefSeq" id="WP_309542543.1">
    <property type="nucleotide sequence ID" value="NZ_CP133659.1"/>
</dbReference>
<dbReference type="PRINTS" id="PR01032">
    <property type="entry name" value="PHAGEIV"/>
</dbReference>
<gene>
    <name evidence="11" type="primary">pilQ</name>
    <name evidence="11" type="ORF">KPS_001283</name>
</gene>
<evidence type="ECO:0000256" key="3">
    <source>
        <dbReference type="ARBA" id="ARBA00022729"/>
    </source>
</evidence>
<evidence type="ECO:0000256" key="2">
    <source>
        <dbReference type="ARBA" id="ARBA00022448"/>
    </source>
</evidence>
<keyword evidence="12" id="KW-1185">Reference proteome</keyword>
<accession>A0ABY9R5E3</accession>
<dbReference type="PANTHER" id="PTHR30604:SF1">
    <property type="entry name" value="DNA UTILIZATION PROTEIN HOFQ"/>
    <property type="match status" value="1"/>
</dbReference>
<reference evidence="11" key="1">
    <citation type="submission" date="2023-09" db="EMBL/GenBank/DDBJ databases">
        <authorList>
            <consortium name="CW5 consortium"/>
            <person name="Lu C.-W."/>
        </authorList>
    </citation>
    <scope>NUCLEOTIDE SEQUENCE</scope>
    <source>
        <strain evidence="11">KPS</strain>
    </source>
</reference>
<comment type="similarity">
    <text evidence="6">Belongs to the bacterial secretin family.</text>
</comment>
<name>A0ABY9R5E3_9BACT</name>
<proteinExistence type="inferred from homology"/>
<dbReference type="InterPro" id="IPR001775">
    <property type="entry name" value="GspD/PilQ"/>
</dbReference>
<dbReference type="Pfam" id="PF03958">
    <property type="entry name" value="Secretin_N"/>
    <property type="match status" value="1"/>
</dbReference>
<evidence type="ECO:0000256" key="1">
    <source>
        <dbReference type="ARBA" id="ARBA00004370"/>
    </source>
</evidence>
<dbReference type="PRINTS" id="PR00811">
    <property type="entry name" value="BCTERIALGSPD"/>
</dbReference>
<evidence type="ECO:0000256" key="4">
    <source>
        <dbReference type="ARBA" id="ARBA00023136"/>
    </source>
</evidence>
<sequence length="552" mass="59742">MRLLRRHVSLALVVVLATAFVLGTLGCAKRKEESDPFFDKWKAMSTNSTGYSPSRDARDIKPRAVLKQDKVAEEQDQQARPLPNVPVTLKLHNVDVGVALRSLAAAADKNIILSPAVKGSVNVNVNRVPWSDVFKGMLDSNGLDYAWQGELIRVMTMADKKDELERATLENQRMAQKLKGRKVGPLVTTVLDVRYAEATELKKNLEGFLSKDDAGKAVGSVVVDTFTNSLIIQAVEDDQKKLMTPVSNLDKPRAQIQLKAHIVEATKETARELGIQWGGVNRVGNMAGSNDLWITPGGTGGTAGTSPYSGSYTPIYGSSGISGQGNGINFPIDTTGKSGAGSLGLMFGTIGGNMLEMQLSALQENSKINILSSPSISTLDNQMAYTENGEKVPYVSTNAQGDREVKFEDAVLRLEITPHVIDDKNLKLKVLVKKDEVDLTRKVEGNPFIIKKQTETTLIVQDGETIVISGLTKDRKSTGRSGVPGLHDVEGLGWLFGSDSKASKLEEVLIFITPAVLPYREMAEQGATQQITVQPGQAGQPPVIDQAVLPRQ</sequence>
<dbReference type="InterPro" id="IPR038591">
    <property type="entry name" value="NolW-like_sf"/>
</dbReference>
<evidence type="ECO:0000259" key="10">
    <source>
        <dbReference type="Pfam" id="PF03958"/>
    </source>
</evidence>
<evidence type="ECO:0000256" key="7">
    <source>
        <dbReference type="RuleBase" id="RU004004"/>
    </source>
</evidence>
<evidence type="ECO:0000256" key="5">
    <source>
        <dbReference type="ARBA" id="ARBA00023237"/>
    </source>
</evidence>
<dbReference type="Gene3D" id="3.30.1370.120">
    <property type="match status" value="1"/>
</dbReference>